<proteinExistence type="inferred from homology"/>
<gene>
    <name evidence="18" type="primary">YME1_2</name>
    <name evidence="18" type="ORF">LTR82_008858</name>
</gene>
<keyword evidence="9" id="KW-0378">Hydrolase</keyword>
<dbReference type="SMART" id="SM00382">
    <property type="entry name" value="AAA"/>
    <property type="match status" value="1"/>
</dbReference>
<evidence type="ECO:0000256" key="15">
    <source>
        <dbReference type="SAM" id="MobiDB-lite"/>
    </source>
</evidence>
<dbReference type="PANTHER" id="PTHR23076:SF97">
    <property type="entry name" value="ATP-DEPENDENT ZINC METALLOPROTEASE YME1L1"/>
    <property type="match status" value="1"/>
</dbReference>
<evidence type="ECO:0000256" key="9">
    <source>
        <dbReference type="ARBA" id="ARBA00022801"/>
    </source>
</evidence>
<sequence length="892" mass="95929">MVVGKNNSHNLARAVSSPKLPPLPKLRVRRPNTTDANPCIGVMSSVLAQHHHLRIAVRILSLRQAAAAATHPTTMASLAPMSAQHIAATVRETWPGLVAAFNAPVRSVARSTAPPRHTAPARTEERGEVILIRQAESSALPDFMASVPTASIRSASPMALPVMTVSNILSVLPKGSLRYASPLSRSFASRAFSTTTRFGPLNLRAPPRTSFVGFSQQRTLFGSSWGSSSNGQGNLLGHLEQTANNNPGSATAQIAFYQALLRANMPEILVERYQTGRYASNQACENVYMRALERVGASENGSFGAATGKLAGEQSNQMSQEQLQAIGQAVLARNQGGNVTMSKTGTGAKSEPLYVVVDESFASQAFKWVRFFVIWGFLAYFLLVAFSTVIDITGTIKKVTGAQNAEVKPELQKTRFSDVHGCDEAKEEVQELVEFLKNPEKFSTLGGKLPKGVLLVGPPGTGKTLLARAVAGEAGVPFFYMSGSEFDEVYVGVGAKRVRDLFSGAKAKSPAIIFIDELDAIGGKRHERDAAYAKQTLNQLLTELDGFEQDSGVIVIGATNFPESLDKALTRPGRFDRNVSVPLPDVRGRIAILQHHMKSIRIDAAVDAAEIARGSIGFSGAELENVVNQAAVHASKNKAATVSVEDLVWAKDKIMMGAESRSRVIQQKDKIATAYHEAGHALVAMLTEATMPLYKATIMPRGHALGMTQQLPEIDRVSETKKELLAKIDVCMGGKMAEELIYGADNVSTGASSDIQQATRTAHFMITTAGMSELLGNVDLESDYRALSPQTKQTIESEVRRLVEEGRERSMRLLVENREGLERLANALLEYETLTRDEMERVVRGEGLGKKVKGDGGAAVKLPEAILPILGAATGARSEGAKDGRPQAADSP</sequence>
<evidence type="ECO:0000256" key="8">
    <source>
        <dbReference type="ARBA" id="ARBA00022741"/>
    </source>
</evidence>
<evidence type="ECO:0000256" key="12">
    <source>
        <dbReference type="ARBA" id="ARBA00023049"/>
    </source>
</evidence>
<dbReference type="SUPFAM" id="SSF52540">
    <property type="entry name" value="P-loop containing nucleoside triphosphate hydrolases"/>
    <property type="match status" value="1"/>
</dbReference>
<evidence type="ECO:0000259" key="17">
    <source>
        <dbReference type="SMART" id="SM00382"/>
    </source>
</evidence>
<keyword evidence="11" id="KW-0067">ATP-binding</keyword>
<evidence type="ECO:0000256" key="3">
    <source>
        <dbReference type="ARBA" id="ARBA00004370"/>
    </source>
</evidence>
<dbReference type="FunFam" id="1.20.58.760:FF:000002">
    <property type="entry name" value="ATP-dependent zinc metalloprotease FtsH"/>
    <property type="match status" value="1"/>
</dbReference>
<feature type="region of interest" description="Disordered" evidence="15">
    <location>
        <begin position="873"/>
        <end position="892"/>
    </location>
</feature>
<evidence type="ECO:0000256" key="10">
    <source>
        <dbReference type="ARBA" id="ARBA00022833"/>
    </source>
</evidence>
<comment type="subcellular location">
    <subcellularLocation>
        <location evidence="3">Membrane</location>
    </subcellularLocation>
    <subcellularLocation>
        <location evidence="2">Mitochondrion</location>
    </subcellularLocation>
</comment>
<evidence type="ECO:0000256" key="7">
    <source>
        <dbReference type="ARBA" id="ARBA00022723"/>
    </source>
</evidence>
<organism evidence="18 19">
    <name type="scientific">Friedmanniomyces endolithicus</name>
    <dbReference type="NCBI Taxonomy" id="329885"/>
    <lineage>
        <taxon>Eukaryota</taxon>
        <taxon>Fungi</taxon>
        <taxon>Dikarya</taxon>
        <taxon>Ascomycota</taxon>
        <taxon>Pezizomycotina</taxon>
        <taxon>Dothideomycetes</taxon>
        <taxon>Dothideomycetidae</taxon>
        <taxon>Mycosphaerellales</taxon>
        <taxon>Teratosphaeriaceae</taxon>
        <taxon>Friedmanniomyces</taxon>
    </lineage>
</organism>
<evidence type="ECO:0000256" key="6">
    <source>
        <dbReference type="ARBA" id="ARBA00022670"/>
    </source>
</evidence>
<keyword evidence="10" id="KW-0862">Zinc</keyword>
<dbReference type="PROSITE" id="PS00674">
    <property type="entry name" value="AAA"/>
    <property type="match status" value="1"/>
</dbReference>
<dbReference type="GO" id="GO:0016887">
    <property type="term" value="F:ATP hydrolysis activity"/>
    <property type="evidence" value="ECO:0007669"/>
    <property type="project" value="InterPro"/>
</dbReference>
<accession>A0AAN6J8H8</accession>
<dbReference type="FunFam" id="1.10.8.60:FF:000001">
    <property type="entry name" value="ATP-dependent zinc metalloprotease FtsH"/>
    <property type="match status" value="1"/>
</dbReference>
<keyword evidence="7" id="KW-0479">Metal-binding</keyword>
<keyword evidence="8" id="KW-0547">Nucleotide-binding</keyword>
<dbReference type="FunFam" id="3.40.50.300:FF:000175">
    <property type="entry name" value="ATP-dependent zinc metalloprotease FTSH 4"/>
    <property type="match status" value="1"/>
</dbReference>
<dbReference type="InterPro" id="IPR003593">
    <property type="entry name" value="AAA+_ATPase"/>
</dbReference>
<feature type="transmembrane region" description="Helical" evidence="16">
    <location>
        <begin position="368"/>
        <end position="390"/>
    </location>
</feature>
<evidence type="ECO:0000313" key="19">
    <source>
        <dbReference type="Proteomes" id="UP001168146"/>
    </source>
</evidence>
<dbReference type="Pfam" id="PF00004">
    <property type="entry name" value="AAA"/>
    <property type="match status" value="1"/>
</dbReference>
<dbReference type="Gene3D" id="1.20.58.760">
    <property type="entry name" value="Peptidase M41"/>
    <property type="match status" value="1"/>
</dbReference>
<comment type="similarity">
    <text evidence="5">In the N-terminal section; belongs to the AAA ATPase family.</text>
</comment>
<dbReference type="GO" id="GO:0004222">
    <property type="term" value="F:metalloendopeptidase activity"/>
    <property type="evidence" value="ECO:0007669"/>
    <property type="project" value="InterPro"/>
</dbReference>
<name>A0AAN6J8H8_9PEZI</name>
<dbReference type="InterPro" id="IPR037219">
    <property type="entry name" value="Peptidase_M41-like"/>
</dbReference>
<comment type="caution">
    <text evidence="18">The sequence shown here is derived from an EMBL/GenBank/DDBJ whole genome shotgun (WGS) entry which is preliminary data.</text>
</comment>
<dbReference type="PANTHER" id="PTHR23076">
    <property type="entry name" value="METALLOPROTEASE M41 FTSH"/>
    <property type="match status" value="1"/>
</dbReference>
<keyword evidence="16" id="KW-1133">Transmembrane helix</keyword>
<dbReference type="GO" id="GO:0007005">
    <property type="term" value="P:mitochondrion organization"/>
    <property type="evidence" value="ECO:0007669"/>
    <property type="project" value="TreeGrafter"/>
</dbReference>
<evidence type="ECO:0000256" key="5">
    <source>
        <dbReference type="ARBA" id="ARBA00010550"/>
    </source>
</evidence>
<dbReference type="EMBL" id="JASUXU010000026">
    <property type="protein sequence ID" value="KAK0320341.1"/>
    <property type="molecule type" value="Genomic_DNA"/>
</dbReference>
<dbReference type="HAMAP" id="MF_01458">
    <property type="entry name" value="FtsH"/>
    <property type="match status" value="1"/>
</dbReference>
<feature type="compositionally biased region" description="Polar residues" evidence="15">
    <location>
        <begin position="1"/>
        <end position="10"/>
    </location>
</feature>
<evidence type="ECO:0000256" key="13">
    <source>
        <dbReference type="ARBA" id="ARBA00023128"/>
    </source>
</evidence>
<dbReference type="GO" id="GO:0005524">
    <property type="term" value="F:ATP binding"/>
    <property type="evidence" value="ECO:0007669"/>
    <property type="project" value="UniProtKB-KW"/>
</dbReference>
<evidence type="ECO:0000256" key="11">
    <source>
        <dbReference type="ARBA" id="ARBA00022840"/>
    </source>
</evidence>
<dbReference type="GO" id="GO:0004176">
    <property type="term" value="F:ATP-dependent peptidase activity"/>
    <property type="evidence" value="ECO:0007669"/>
    <property type="project" value="InterPro"/>
</dbReference>
<dbReference type="InterPro" id="IPR000642">
    <property type="entry name" value="Peptidase_M41"/>
</dbReference>
<evidence type="ECO:0000256" key="4">
    <source>
        <dbReference type="ARBA" id="ARBA00010044"/>
    </source>
</evidence>
<dbReference type="InterPro" id="IPR005936">
    <property type="entry name" value="FtsH"/>
</dbReference>
<dbReference type="NCBIfam" id="TIGR01241">
    <property type="entry name" value="FtsH_fam"/>
    <property type="match status" value="1"/>
</dbReference>
<evidence type="ECO:0000256" key="14">
    <source>
        <dbReference type="ARBA" id="ARBA00023136"/>
    </source>
</evidence>
<protein>
    <submittedName>
        <fullName evidence="18">I-AAA protease yme1</fullName>
    </submittedName>
</protein>
<keyword evidence="6 18" id="KW-0645">Protease</keyword>
<dbReference type="Proteomes" id="UP001168146">
    <property type="component" value="Unassembled WGS sequence"/>
</dbReference>
<dbReference type="SUPFAM" id="SSF140990">
    <property type="entry name" value="FtsH protease domain-like"/>
    <property type="match status" value="1"/>
</dbReference>
<reference evidence="18" key="1">
    <citation type="submission" date="2021-12" db="EMBL/GenBank/DDBJ databases">
        <title>Black yeast isolated from Biological Soil Crust.</title>
        <authorList>
            <person name="Kurbessoian T."/>
        </authorList>
    </citation>
    <scope>NUCLEOTIDE SEQUENCE</scope>
    <source>
        <strain evidence="18">CCFEE 5208</strain>
    </source>
</reference>
<dbReference type="InterPro" id="IPR003959">
    <property type="entry name" value="ATPase_AAA_core"/>
</dbReference>
<keyword evidence="16" id="KW-0812">Transmembrane</keyword>
<dbReference type="GO" id="GO:0005743">
    <property type="term" value="C:mitochondrial inner membrane"/>
    <property type="evidence" value="ECO:0007669"/>
    <property type="project" value="TreeGrafter"/>
</dbReference>
<comment type="cofactor">
    <cofactor evidence="1">
        <name>Zn(2+)</name>
        <dbReference type="ChEBI" id="CHEBI:29105"/>
    </cofactor>
</comment>
<dbReference type="Pfam" id="PF21232">
    <property type="entry name" value="Yme1-like_N"/>
    <property type="match status" value="1"/>
</dbReference>
<dbReference type="AlphaFoldDB" id="A0AAN6J8H8"/>
<feature type="region of interest" description="Disordered" evidence="15">
    <location>
        <begin position="1"/>
        <end position="31"/>
    </location>
</feature>
<evidence type="ECO:0000256" key="2">
    <source>
        <dbReference type="ARBA" id="ARBA00004173"/>
    </source>
</evidence>
<dbReference type="CDD" id="cd19501">
    <property type="entry name" value="RecA-like_FtsH"/>
    <property type="match status" value="1"/>
</dbReference>
<comment type="similarity">
    <text evidence="4">In the C-terminal section; belongs to the peptidase M41 family.</text>
</comment>
<keyword evidence="12" id="KW-0482">Metalloprotease</keyword>
<dbReference type="GO" id="GO:0141164">
    <property type="term" value="P:mitochondrial protein quality control"/>
    <property type="evidence" value="ECO:0007669"/>
    <property type="project" value="UniProtKB-ARBA"/>
</dbReference>
<evidence type="ECO:0000256" key="16">
    <source>
        <dbReference type="SAM" id="Phobius"/>
    </source>
</evidence>
<keyword evidence="13" id="KW-0496">Mitochondrion</keyword>
<dbReference type="InterPro" id="IPR041569">
    <property type="entry name" value="AAA_lid_3"/>
</dbReference>
<dbReference type="Pfam" id="PF01434">
    <property type="entry name" value="Peptidase_M41"/>
    <property type="match status" value="1"/>
</dbReference>
<dbReference type="Gene3D" id="3.40.50.300">
    <property type="entry name" value="P-loop containing nucleotide triphosphate hydrolases"/>
    <property type="match status" value="1"/>
</dbReference>
<dbReference type="GO" id="GO:0046872">
    <property type="term" value="F:metal ion binding"/>
    <property type="evidence" value="ECO:0007669"/>
    <property type="project" value="UniProtKB-KW"/>
</dbReference>
<dbReference type="InterPro" id="IPR048438">
    <property type="entry name" value="Yme1-like_N"/>
</dbReference>
<keyword evidence="14 16" id="KW-0472">Membrane</keyword>
<dbReference type="Pfam" id="PF17862">
    <property type="entry name" value="AAA_lid_3"/>
    <property type="match status" value="1"/>
</dbReference>
<evidence type="ECO:0000313" key="18">
    <source>
        <dbReference type="EMBL" id="KAK0320341.1"/>
    </source>
</evidence>
<dbReference type="Gene3D" id="1.10.8.60">
    <property type="match status" value="1"/>
</dbReference>
<dbReference type="InterPro" id="IPR003960">
    <property type="entry name" value="ATPase_AAA_CS"/>
</dbReference>
<evidence type="ECO:0000256" key="1">
    <source>
        <dbReference type="ARBA" id="ARBA00001947"/>
    </source>
</evidence>
<dbReference type="InterPro" id="IPR027417">
    <property type="entry name" value="P-loop_NTPase"/>
</dbReference>
<feature type="domain" description="AAA+ ATPase" evidence="17">
    <location>
        <begin position="449"/>
        <end position="585"/>
    </location>
</feature>